<feature type="domain" description="Peptidase C50" evidence="6">
    <location>
        <begin position="2249"/>
        <end position="2344"/>
    </location>
</feature>
<evidence type="ECO:0000259" key="6">
    <source>
        <dbReference type="PROSITE" id="PS51700"/>
    </source>
</evidence>
<evidence type="ECO:0000256" key="4">
    <source>
        <dbReference type="ARBA" id="ARBA00022829"/>
    </source>
</evidence>
<feature type="compositionally biased region" description="Polar residues" evidence="5">
    <location>
        <begin position="759"/>
        <end position="781"/>
    </location>
</feature>
<dbReference type="InParanoid" id="A0A7M7N0A1"/>
<evidence type="ECO:0000256" key="1">
    <source>
        <dbReference type="ARBA" id="ARBA00000451"/>
    </source>
</evidence>
<organism evidence="7 8">
    <name type="scientific">Strongylocentrotus purpuratus</name>
    <name type="common">Purple sea urchin</name>
    <dbReference type="NCBI Taxonomy" id="7668"/>
    <lineage>
        <taxon>Eukaryota</taxon>
        <taxon>Metazoa</taxon>
        <taxon>Echinodermata</taxon>
        <taxon>Eleutherozoa</taxon>
        <taxon>Echinozoa</taxon>
        <taxon>Echinoidea</taxon>
        <taxon>Euechinoidea</taxon>
        <taxon>Echinacea</taxon>
        <taxon>Camarodonta</taxon>
        <taxon>Echinidea</taxon>
        <taxon>Strongylocentrotidae</taxon>
        <taxon>Strongylocentrotus</taxon>
    </lineage>
</organism>
<dbReference type="GO" id="GO:0005634">
    <property type="term" value="C:nucleus"/>
    <property type="evidence" value="ECO:0000318"/>
    <property type="project" value="GO_Central"/>
</dbReference>
<dbReference type="CTD" id="9700"/>
<dbReference type="EnsemblMetazoa" id="XM_011683824">
    <property type="protein sequence ID" value="XP_011682126"/>
    <property type="gene ID" value="LOC576865"/>
</dbReference>
<keyword evidence="3" id="KW-0378">Hydrolase</keyword>
<dbReference type="GO" id="GO:0072686">
    <property type="term" value="C:mitotic spindle"/>
    <property type="evidence" value="ECO:0000318"/>
    <property type="project" value="GO_Central"/>
</dbReference>
<dbReference type="InterPro" id="IPR005314">
    <property type="entry name" value="Peptidase_C50"/>
</dbReference>
<reference evidence="7" key="2">
    <citation type="submission" date="2021-01" db="UniProtKB">
        <authorList>
            <consortium name="EnsemblMetazoa"/>
        </authorList>
    </citation>
    <scope>IDENTIFICATION</scope>
</reference>
<sequence>MDGERLLKSLRDGSPMDTLVSDVKIYLAPLHKHKSKSSNDLIKKCGVTALKMLRGCVQSITSLSLGSQHLASVMDVARTCYEGICAARSHMEIIPLSLEKVLFHIVLQLVNKTMLMDALSFADFLYAELIASQPQFEKADGMDNEFDTIAKQAFNQLWKACAQIEKSTKTGTRHILVLSARRKSLAFVMLTNQDTAWIANAALRAGVEMERYSGKDNSNSEHLCQFFAETANGLLSTLERKLKKIQSVTDMAKTLGPVLEVCLQHSKYCLLSERTEAATEVLTRIQAGAGYTKMQSLTTASSKLVCAICDVIRISLSLSKLNPGSKGKSKCTKSKQAENESGDMWHELQHSCDVIAKSVEIGDLESPLYQPIVDAFAFLRKQMEGLINKGQHHPSSDMHCTVYQALAVNLDILETYKEHVLSSFQSPTDVYRGLSVTAFTTRLVNKQLTTLNFMATLTMQELNALKPGLQSENVKQQFGSRAVTICKRTKTVMEDVSKGGGGVISVNEHRCLGSNAYNLGLICYKQAWYDFASSLVRLACEQLQCWCSTEQGPDEQKVQEIQLARKYELLVDCQRRAKLHHDAMTTVALSLLVIPGLVFDDISSRAEQWVKAKRDALKINDDPDLRNRTLLDACEGMEEELASEQLSIVAMALEEELKVYRAQRHDTSVEQYAAIQDLIRMYSNEGYEMERASVLIQLTQLLHSSGLESESSPAEVCIQAVELLEGLTQENLGVHSDLLARAKFWLYLCQLETAIQNSNTSCSSPTDLNMDSSQESSVNTSQDEETPPPCTLTQESTQMAPLVSSLDIWDSLLQVEPFDPSCFRDPASTIRCLQLAADIMAASGKAVEEIWVLSMLSKLSHSTSSSLQALEADLHLSRLLAHVGLHKQAAVIIDRAEKGLNDVSEAKRSALVSEVLLGKCCVLLYSGQVEQFEESFSKYLADSSQASGHRNCHTYLTSALAKELHSSYLSLPTSQRNPKLKHLSEDDNGDVIIPIDLHVEAMRIRMGVAKIVLGTGMSDSTDQSDNDKSATSSSSADGGQQPLRWRVLASVLGSLSEVAHGFLLQGCVREAQCYITEGMSLAQKFQLPRRYGKLLQQLIEVQIKWGQEDECKANLTKLKTIVSMDSQPSQPKLADARTKKSTKGGRQKRKTTKQQKAVTNTEESDEEDFIKSRPLSFSRTLAGGISVDMSSSPSLRPAPVCSSKLPGYVDHQNRCNCNQCTDHSLHDLETGYYLGLASYHVLLCDNEAAKATLVMAKELLEWSKECLHQVFKLKLSMLDIPSSLRWTCHHRALCRVVSTQALVELEMGCFDKALSSAQEGLALCESNSISIAVDLVVQASFHYYVALAGIHMKAMNSGNSVFDSSWTLVRGKNMDSASDEVNDVAHQFSQLNMSVTAKQRSSVKDTNLSCRLFQNMLDTSTSRPEMTRKRDSRGSEQDAVLPEELGLFGDVTFDETDKIVAPAKGKPKSSESRAKSAVQVTTKKGAVKFKIAKKPSRFSKTLEVVDLTTPSDDADGVFSFEEETVCNPKKPAKGRGRKGCSKQAALKPRETGEVFDLTTPEDSVSSLTTTKKSRGKGRGASKKDICVDEASVVDDNSEILKMVDEVIGEFSDTKSVKKDEAVDAKPKRGRGRKAKDTSNDTGLKETKPRTRRGRAKKGDSGDIENTRGDPDPGYPEPGPPELLKILHDDSMNENITIDALPHSPSSSDVESPSRLELSFENISPSKHQPEISISDAAMQKKLKAAKKVNPRSSSKGSESSVECTIPLVDMNTSSSSFLETPAELDLSIGKVFVDSQDDLDDIEIPRAGSDSEDTGKKGKRRGRGTKKTSVWEDVEAPRGCGKHLEEKKSRAGSKKSSKTGAEVADSENACSTDLKSIQEQLEQAYNMIKHLAPCPLYRHICQLLALCHGDRNPEECSRYLAQASSVTLRHQKLSSLNKKIRKLRKASDKDDVSLVSSMGSLSLQSIREEKERLRSVKKHFLPSDGEDTIIKDVENALPAGYTVCQLSVVSSKPSQINSLTASSQLVITRIQKGEQPIVVRLPMNGGDGMVNTLERILAESKETVKETDKRVWWTTRQRLDEEMQGLTKDMENNLLSYWKGLLQGSYTDQKAEKKLKILGQRLCDSLQEAGQRDVNPVLCECLVDSFHHLTHIQTNQAMSSLTGLQSGSEGLTQLAILLKDLAKEWEKIRPMQRNLVILVLDTAIQQLPWESIPVLQEWPVCRLPNLHFLMSHLRARESGASVLAKGVNPDKAYFVLNPTGDLDNTQKTFQDWFQKENKWAGVVGRAPSKPEYASALTDHDLFVFCGHGTGREFLTGDDIQRLTCKAATLLIGCSSGKLQVKGCLDASGMALNYLLAECPCVVANLWDVTDRDIDRFLEYLLKAWLATSTKSPPTSDNQSLAGLLNDARKTCKLKHLIGFAPVLYGLPAIMLEG</sequence>
<feature type="compositionally biased region" description="Basic residues" evidence="5">
    <location>
        <begin position="1817"/>
        <end position="1826"/>
    </location>
</feature>
<dbReference type="EnsemblMetazoa" id="XM_030973529">
    <property type="protein sequence ID" value="XP_030829389"/>
    <property type="gene ID" value="LOC576865"/>
</dbReference>
<dbReference type="GO" id="GO:0006508">
    <property type="term" value="P:proteolysis"/>
    <property type="evidence" value="ECO:0007669"/>
    <property type="project" value="InterPro"/>
</dbReference>
<accession>A0A7M7N0A1</accession>
<dbReference type="GeneID" id="576865"/>
<keyword evidence="4" id="KW-0159">Chromosome partition</keyword>
<protein>
    <recommendedName>
        <fullName evidence="2">separase</fullName>
        <ecNumber evidence="2">3.4.22.49</ecNumber>
    </recommendedName>
</protein>
<feature type="compositionally biased region" description="Basic residues" evidence="5">
    <location>
        <begin position="1571"/>
        <end position="1580"/>
    </location>
</feature>
<feature type="region of interest" description="Disordered" evidence="5">
    <location>
        <begin position="1551"/>
        <end position="1583"/>
    </location>
</feature>
<proteinExistence type="predicted"/>
<dbReference type="Pfam" id="PF03568">
    <property type="entry name" value="Separin_C"/>
    <property type="match status" value="1"/>
</dbReference>
<dbReference type="PROSITE" id="PS51700">
    <property type="entry name" value="SEPARIN"/>
    <property type="match status" value="1"/>
</dbReference>
<dbReference type="InterPro" id="IPR030397">
    <property type="entry name" value="SEPARIN_core_dom"/>
</dbReference>
<dbReference type="GO" id="GO:0005813">
    <property type="term" value="C:centrosome"/>
    <property type="evidence" value="ECO:0000318"/>
    <property type="project" value="GO_Central"/>
</dbReference>
<evidence type="ECO:0000313" key="7">
    <source>
        <dbReference type="EnsemblMetazoa" id="XP_030829389"/>
    </source>
</evidence>
<dbReference type="KEGG" id="spu:576865"/>
<evidence type="ECO:0000256" key="3">
    <source>
        <dbReference type="ARBA" id="ARBA00022801"/>
    </source>
</evidence>
<dbReference type="PANTHER" id="PTHR12792:SF0">
    <property type="entry name" value="SEPARIN"/>
    <property type="match status" value="1"/>
</dbReference>
<feature type="compositionally biased region" description="Basic residues" evidence="5">
    <location>
        <begin position="1740"/>
        <end position="1749"/>
    </location>
</feature>
<dbReference type="EC" id="3.4.22.49" evidence="2"/>
<name>A0A7M7N0A1_STRPU</name>
<dbReference type="GO" id="GO:0005737">
    <property type="term" value="C:cytoplasm"/>
    <property type="evidence" value="ECO:0000318"/>
    <property type="project" value="GO_Central"/>
</dbReference>
<dbReference type="RefSeq" id="XP_030829389.1">
    <property type="nucleotide sequence ID" value="XM_030973529.1"/>
</dbReference>
<comment type="catalytic activity">
    <reaction evidence="1">
        <text>All bonds known to be hydrolyzed by this endopeptidase have arginine in P1 and an acidic residue in P4. P6 is often occupied by an acidic residue or by a hydroxy-amino-acid residue, the phosphorylation of which enhances cleavage.</text>
        <dbReference type="EC" id="3.4.22.49"/>
    </reaction>
</comment>
<feature type="compositionally biased region" description="Basic and acidic residues" evidence="5">
    <location>
        <begin position="1656"/>
        <end position="1670"/>
    </location>
</feature>
<evidence type="ECO:0000256" key="5">
    <source>
        <dbReference type="SAM" id="MobiDB-lite"/>
    </source>
</evidence>
<feature type="region of interest" description="Disordered" evidence="5">
    <location>
        <begin position="1802"/>
        <end position="1865"/>
    </location>
</feature>
<dbReference type="Proteomes" id="UP000007110">
    <property type="component" value="Unassembled WGS sequence"/>
</dbReference>
<feature type="region of interest" description="Disordered" evidence="5">
    <location>
        <begin position="1612"/>
        <end position="1763"/>
    </location>
</feature>
<feature type="region of interest" description="Disordered" evidence="5">
    <location>
        <begin position="1123"/>
        <end position="1170"/>
    </location>
</feature>
<reference evidence="8" key="1">
    <citation type="submission" date="2015-02" db="EMBL/GenBank/DDBJ databases">
        <title>Genome sequencing for Strongylocentrotus purpuratus.</title>
        <authorList>
            <person name="Murali S."/>
            <person name="Liu Y."/>
            <person name="Vee V."/>
            <person name="English A."/>
            <person name="Wang M."/>
            <person name="Skinner E."/>
            <person name="Han Y."/>
            <person name="Muzny D.M."/>
            <person name="Worley K.C."/>
            <person name="Gibbs R.A."/>
        </authorList>
    </citation>
    <scope>NUCLEOTIDE SEQUENCE</scope>
</reference>
<evidence type="ECO:0000313" key="8">
    <source>
        <dbReference type="Proteomes" id="UP000007110"/>
    </source>
</evidence>
<feature type="compositionally biased region" description="Basic residues" evidence="5">
    <location>
        <begin position="1139"/>
        <end position="1153"/>
    </location>
</feature>
<dbReference type="OrthoDB" id="10255632at2759"/>
<keyword evidence="8" id="KW-1185">Reference proteome</keyword>
<feature type="compositionally biased region" description="Low complexity" evidence="5">
    <location>
        <begin position="1701"/>
        <end position="1712"/>
    </location>
</feature>
<dbReference type="OMA" id="VESTAKC"/>
<dbReference type="PANTHER" id="PTHR12792">
    <property type="entry name" value="EXTRA SPINDLE POLES 1-RELATED"/>
    <property type="match status" value="1"/>
</dbReference>
<evidence type="ECO:0000256" key="2">
    <source>
        <dbReference type="ARBA" id="ARBA00012489"/>
    </source>
</evidence>
<feature type="compositionally biased region" description="Basic and acidic residues" evidence="5">
    <location>
        <begin position="1634"/>
        <end position="1648"/>
    </location>
</feature>
<dbReference type="RefSeq" id="XP_011682126.2">
    <property type="nucleotide sequence ID" value="XM_011683824.2"/>
</dbReference>
<dbReference type="GO" id="GO:0051307">
    <property type="term" value="P:meiotic chromosome separation"/>
    <property type="evidence" value="ECO:0000318"/>
    <property type="project" value="GO_Central"/>
</dbReference>
<feature type="region of interest" description="Disordered" evidence="5">
    <location>
        <begin position="1019"/>
        <end position="1039"/>
    </location>
</feature>
<feature type="region of interest" description="Disordered" evidence="5">
    <location>
        <begin position="759"/>
        <end position="796"/>
    </location>
</feature>
<feature type="compositionally biased region" description="Basic and acidic residues" evidence="5">
    <location>
        <begin position="1612"/>
        <end position="1626"/>
    </location>
</feature>
<dbReference type="GO" id="GO:0004197">
    <property type="term" value="F:cysteine-type endopeptidase activity"/>
    <property type="evidence" value="ECO:0000318"/>
    <property type="project" value="GO_Central"/>
</dbReference>